<proteinExistence type="predicted"/>
<evidence type="ECO:0000313" key="2">
    <source>
        <dbReference type="Proteomes" id="UP000305202"/>
    </source>
</evidence>
<evidence type="ECO:0000313" key="1">
    <source>
        <dbReference type="EMBL" id="TKI04474.1"/>
    </source>
</evidence>
<protein>
    <submittedName>
        <fullName evidence="1">Uncharacterized protein</fullName>
    </submittedName>
</protein>
<reference evidence="1 2" key="1">
    <citation type="submission" date="2019-04" db="EMBL/GenBank/DDBJ databases">
        <authorList>
            <person name="Li M."/>
            <person name="Gao C."/>
        </authorList>
    </citation>
    <scope>NUCLEOTIDE SEQUENCE [LARGE SCALE GENOMIC DNA]</scope>
    <source>
        <strain evidence="1 2">BGMRC 2031</strain>
    </source>
</reference>
<comment type="caution">
    <text evidence="1">The sequence shown here is derived from an EMBL/GenBank/DDBJ whole genome shotgun (WGS) entry which is preliminary data.</text>
</comment>
<keyword evidence="2" id="KW-1185">Reference proteome</keyword>
<dbReference type="Proteomes" id="UP000305202">
    <property type="component" value="Unassembled WGS sequence"/>
</dbReference>
<gene>
    <name evidence="1" type="ORF">FCN80_17780</name>
</gene>
<accession>A0ABY2SHG2</accession>
<dbReference type="EMBL" id="SZPQ01000028">
    <property type="protein sequence ID" value="TKI04474.1"/>
    <property type="molecule type" value="Genomic_DNA"/>
</dbReference>
<sequence>MFSETDYIWKVKRRGLFPRYVVAPFMFLISSGKWLDDSSLRIFKKNIIKHMDRHYYRIGCQKIINEILLEIMTKSVMGCEQNPSFRAGRDDRRAGGMPDSLFVTIQHD</sequence>
<name>A0ABY2SHG2_9HYPH</name>
<organism evidence="1 2">
    <name type="scientific">Martelella alba</name>
    <dbReference type="NCBI Taxonomy" id="2590451"/>
    <lineage>
        <taxon>Bacteria</taxon>
        <taxon>Pseudomonadati</taxon>
        <taxon>Pseudomonadota</taxon>
        <taxon>Alphaproteobacteria</taxon>
        <taxon>Hyphomicrobiales</taxon>
        <taxon>Aurantimonadaceae</taxon>
        <taxon>Martelella</taxon>
    </lineage>
</organism>
<dbReference type="RefSeq" id="WP_136991514.1">
    <property type="nucleotide sequence ID" value="NZ_SZPQ01000028.1"/>
</dbReference>